<dbReference type="AlphaFoldDB" id="A0A5J4N6A6"/>
<feature type="domain" description="Anaphase-promoting complex subunit 2 TPR repeats" evidence="1">
    <location>
        <begin position="260"/>
        <end position="315"/>
    </location>
</feature>
<evidence type="ECO:0000313" key="2">
    <source>
        <dbReference type="EMBL" id="KAA3670829.1"/>
    </source>
</evidence>
<reference evidence="2 3" key="1">
    <citation type="journal article" date="2019" name="Gigascience">
        <title>Whole-genome sequence of the oriental lung fluke Paragonimus westermani.</title>
        <authorList>
            <person name="Oey H."/>
            <person name="Zakrzewski M."/>
            <person name="Narain K."/>
            <person name="Devi K.R."/>
            <person name="Agatsuma T."/>
            <person name="Nawaratna S."/>
            <person name="Gobert G.N."/>
            <person name="Jones M.K."/>
            <person name="Ragan M.A."/>
            <person name="McManus D.P."/>
            <person name="Krause L."/>
        </authorList>
    </citation>
    <scope>NUCLEOTIDE SEQUENCE [LARGE SCALE GENOMIC DNA]</scope>
    <source>
        <strain evidence="2 3">IND2009</strain>
    </source>
</reference>
<gene>
    <name evidence="2" type="ORF">DEA37_0013874</name>
</gene>
<organism evidence="2 3">
    <name type="scientific">Paragonimus westermani</name>
    <dbReference type="NCBI Taxonomy" id="34504"/>
    <lineage>
        <taxon>Eukaryota</taxon>
        <taxon>Metazoa</taxon>
        <taxon>Spiralia</taxon>
        <taxon>Lophotrochozoa</taxon>
        <taxon>Platyhelminthes</taxon>
        <taxon>Trematoda</taxon>
        <taxon>Digenea</taxon>
        <taxon>Plagiorchiida</taxon>
        <taxon>Troglotremata</taxon>
        <taxon>Troglotrematidae</taxon>
        <taxon>Paragonimus</taxon>
    </lineage>
</organism>
<accession>A0A5J4N6A6</accession>
<proteinExistence type="predicted"/>
<name>A0A5J4N6A6_9TREM</name>
<keyword evidence="3" id="KW-1185">Reference proteome</keyword>
<dbReference type="Proteomes" id="UP000324629">
    <property type="component" value="Unassembled WGS sequence"/>
</dbReference>
<dbReference type="Pfam" id="PF25773">
    <property type="entry name" value="TPR_ANAPC2"/>
    <property type="match status" value="1"/>
</dbReference>
<dbReference type="EMBL" id="QNGE01008162">
    <property type="protein sequence ID" value="KAA3670829.1"/>
    <property type="molecule type" value="Genomic_DNA"/>
</dbReference>
<sequence length="339" mass="39302">MLHSKLKDLYGCDNEDESRCVCKNFMVEQMVFFLQNCPAFLKFSQFVLNLVEVLSLEKENLYDPLSVENPLLNILRVYLNLCIQVNNEIRGFLDNLFEPFLVEELLTTDSLFCGEIYSTVCSVMFPSHTRSHITPLLEVYLCLELEASEATNERYNPFSSVLTSGSVNEKLKLIEIGRLLAKPGQFFNLVQPYYCAFMPYARGALMHRIRLLCSDNYSEHFLDSILQYKEEIVKKTWLNRVFSDNPTELKLLSHQFSDDLIYQLFYDVRKPDIFSLIIEFPDSVAALLDLGKCLEHISFRQDLIVHLTEGVSHYFIPIFRITNLIVQVTKGFMTFVPVS</sequence>
<evidence type="ECO:0000259" key="1">
    <source>
        <dbReference type="Pfam" id="PF25773"/>
    </source>
</evidence>
<protein>
    <recommendedName>
        <fullName evidence="1">Anaphase-promoting complex subunit 2 TPR repeats domain-containing protein</fullName>
    </recommendedName>
</protein>
<dbReference type="InterPro" id="IPR057975">
    <property type="entry name" value="TPR_ANAPC2"/>
</dbReference>
<evidence type="ECO:0000313" key="3">
    <source>
        <dbReference type="Proteomes" id="UP000324629"/>
    </source>
</evidence>
<comment type="caution">
    <text evidence="2">The sequence shown here is derived from an EMBL/GenBank/DDBJ whole genome shotgun (WGS) entry which is preliminary data.</text>
</comment>